<dbReference type="PIRSF" id="PIRSF021292">
    <property type="entry name" value="Competence_ComGD"/>
    <property type="match status" value="1"/>
</dbReference>
<dbReference type="EMBL" id="JAGGKN010000002">
    <property type="protein sequence ID" value="MBP1951725.1"/>
    <property type="molecule type" value="Genomic_DNA"/>
</dbReference>
<dbReference type="EMBL" id="FNFI01000001">
    <property type="protein sequence ID" value="SDJ56183.1"/>
    <property type="molecule type" value="Genomic_DNA"/>
</dbReference>
<reference evidence="3" key="1">
    <citation type="submission" date="2016-10" db="EMBL/GenBank/DDBJ databases">
        <authorList>
            <person name="Varghese N."/>
            <person name="Submissions S."/>
        </authorList>
    </citation>
    <scope>NUCLEOTIDE SEQUENCE [LARGE SCALE GENOMIC DNA]</scope>
    <source>
        <strain evidence="3">CGMCC 1.8911</strain>
    </source>
</reference>
<dbReference type="GO" id="GO:0030420">
    <property type="term" value="P:establishment of competence for transformation"/>
    <property type="evidence" value="ECO:0007669"/>
    <property type="project" value="InterPro"/>
</dbReference>
<evidence type="ECO:0000313" key="1">
    <source>
        <dbReference type="EMBL" id="MBP1951725.1"/>
    </source>
</evidence>
<dbReference type="InterPro" id="IPR016785">
    <property type="entry name" value="ComGD"/>
</dbReference>
<accession>A0A1G8UQW4</accession>
<dbReference type="Proteomes" id="UP001519348">
    <property type="component" value="Unassembled WGS sequence"/>
</dbReference>
<keyword evidence="4" id="KW-1185">Reference proteome</keyword>
<dbReference type="AlphaFoldDB" id="A0A1G8UQW4"/>
<reference evidence="2" key="2">
    <citation type="submission" date="2016-10" db="EMBL/GenBank/DDBJ databases">
        <authorList>
            <person name="de Groot N.N."/>
        </authorList>
    </citation>
    <scope>NUCLEOTIDE SEQUENCE [LARGE SCALE GENOMIC DNA]</scope>
    <source>
        <strain evidence="2">CGMCC 1.8911</strain>
    </source>
</reference>
<protein>
    <submittedName>
        <fullName evidence="2">Competence protein ComGD</fullName>
    </submittedName>
</protein>
<gene>
    <name evidence="1" type="ORF">J2Z27_000760</name>
    <name evidence="2" type="ORF">SAMN05216187_10181</name>
</gene>
<sequence length="132" mass="15390">MLEMLLTLFLVSSIILISVPHIPEYRHSSTEDELKNLSYLYQGAQMNALAKNQSFTVFMNYDKQTVEVRNRERHLVSHYSLTACRLEDYGLKQFTYRNNGDTSAFGTVYLSCDKDSVKFIFQILKGRFRIES</sequence>
<evidence type="ECO:0000313" key="3">
    <source>
        <dbReference type="Proteomes" id="UP000242700"/>
    </source>
</evidence>
<organism evidence="2 3">
    <name type="scientific">Jeotgalicoccus aerolatus</name>
    <dbReference type="NCBI Taxonomy" id="709510"/>
    <lineage>
        <taxon>Bacteria</taxon>
        <taxon>Bacillati</taxon>
        <taxon>Bacillota</taxon>
        <taxon>Bacilli</taxon>
        <taxon>Bacillales</taxon>
        <taxon>Staphylococcaceae</taxon>
        <taxon>Jeotgalicoccus</taxon>
    </lineage>
</organism>
<name>A0A1G8UQW4_9STAP</name>
<proteinExistence type="predicted"/>
<evidence type="ECO:0000313" key="2">
    <source>
        <dbReference type="EMBL" id="SDJ56183.1"/>
    </source>
</evidence>
<evidence type="ECO:0000313" key="4">
    <source>
        <dbReference type="Proteomes" id="UP001519348"/>
    </source>
</evidence>
<reference evidence="1 4" key="3">
    <citation type="submission" date="2021-03" db="EMBL/GenBank/DDBJ databases">
        <title>Genomic Encyclopedia of Type Strains, Phase IV (KMG-IV): sequencing the most valuable type-strain genomes for metagenomic binning, comparative biology and taxonomic classification.</title>
        <authorList>
            <person name="Goeker M."/>
        </authorList>
    </citation>
    <scope>NUCLEOTIDE SEQUENCE [LARGE SCALE GENOMIC DNA]</scope>
    <source>
        <strain evidence="1 4">DSM 22420</strain>
    </source>
</reference>
<dbReference type="STRING" id="586411.SAMN05216187_10181"/>
<dbReference type="Proteomes" id="UP000242700">
    <property type="component" value="Unassembled WGS sequence"/>
</dbReference>